<dbReference type="PRINTS" id="PR00148">
    <property type="entry name" value="ENOLASE"/>
</dbReference>
<feature type="active site" description="Proton donor" evidence="10">
    <location>
        <position position="205"/>
    </location>
</feature>
<feature type="domain" description="Enolase N-terminal" evidence="12">
    <location>
        <begin position="4"/>
        <end position="134"/>
    </location>
</feature>
<evidence type="ECO:0000256" key="7">
    <source>
        <dbReference type="ARBA" id="ARBA00023152"/>
    </source>
</evidence>
<feature type="binding site" evidence="10">
    <location>
        <position position="312"/>
    </location>
    <ligand>
        <name>Mg(2+)</name>
        <dbReference type="ChEBI" id="CHEBI:18420"/>
    </ligand>
</feature>
<keyword evidence="6 10" id="KW-0460">Magnesium</keyword>
<sequence length="425" mass="45150">MSAILDITGREILDSRGNPTVEVDVILESGAFGRAAVPSGASTGAHEAVELRDGDKSRYGGKGVLKAIDSVNGEIFDILSGRDADDQIALDRAMIALDGTENKGRLGANAILGVSLALARAAAEDCGLPLYRYIGGASARTLPVPMMNIINGGEHADNPIDIQEFMIMPVSADTCADAIRMGSEVFQTLKKELSKAGHNTNVGDEGGFAPNIASTRDALDFIMKSIEGAGYKPGEDIYLALDAASTEFFKDGKYHLKGENKILAPDEMADYYAALVGDYPIISIEDGMSEDDWAGWKALTDKIGNKVQLVGDDLFVTNPKRLADGISQGVANSILVKVNQIGSLTETLEAVEMAHKARYTAVMSHRSGETEDSTIADLAVATNCGQIKTGSLSRSDRLAKYNQLIRIEQELGDAAEYAGRGILKG</sequence>
<dbReference type="InterPro" id="IPR029017">
    <property type="entry name" value="Enolase-like_N"/>
</dbReference>
<evidence type="ECO:0000259" key="12">
    <source>
        <dbReference type="SMART" id="SM01193"/>
    </source>
</evidence>
<dbReference type="SMART" id="SM01193">
    <property type="entry name" value="Enolase_N"/>
    <property type="match status" value="1"/>
</dbReference>
<feature type="binding site" evidence="10">
    <location>
        <position position="163"/>
    </location>
    <ligand>
        <name>(2R)-2-phosphoglycerate</name>
        <dbReference type="ChEBI" id="CHEBI:58289"/>
    </ligand>
</feature>
<dbReference type="InterPro" id="IPR020809">
    <property type="entry name" value="Enolase_CS"/>
</dbReference>
<comment type="caution">
    <text evidence="13">The sequence shown here is derived from an EMBL/GenBank/DDBJ whole genome shotgun (WGS) entry which is preliminary data.</text>
</comment>
<dbReference type="SFLD" id="SFLDG00178">
    <property type="entry name" value="enolase"/>
    <property type="match status" value="1"/>
</dbReference>
<comment type="cofactor">
    <cofactor evidence="10">
        <name>Mg(2+)</name>
        <dbReference type="ChEBI" id="CHEBI:18420"/>
    </cofactor>
    <text evidence="10">Binds a second Mg(2+) ion via substrate during catalysis.</text>
</comment>
<dbReference type="Gene3D" id="3.20.20.120">
    <property type="entry name" value="Enolase-like C-terminal domain"/>
    <property type="match status" value="1"/>
</dbReference>
<feature type="binding site" evidence="10">
    <location>
        <position position="285"/>
    </location>
    <ligand>
        <name>Mg(2+)</name>
        <dbReference type="ChEBI" id="CHEBI:18420"/>
    </ligand>
</feature>
<evidence type="ECO:0000256" key="1">
    <source>
        <dbReference type="ARBA" id="ARBA00005031"/>
    </source>
</evidence>
<evidence type="ECO:0000256" key="6">
    <source>
        <dbReference type="ARBA" id="ARBA00022842"/>
    </source>
</evidence>
<keyword evidence="8 10" id="KW-0456">Lyase</keyword>
<comment type="pathway">
    <text evidence="1 10">Carbohydrate degradation; glycolysis; pyruvate from D-glyceraldehyde 3-phosphate: step 4/5.</text>
</comment>
<dbReference type="HAMAP" id="MF_00318">
    <property type="entry name" value="Enolase"/>
    <property type="match status" value="1"/>
</dbReference>
<dbReference type="SFLD" id="SFLDS00001">
    <property type="entry name" value="Enolase"/>
    <property type="match status" value="1"/>
</dbReference>
<evidence type="ECO:0000256" key="10">
    <source>
        <dbReference type="HAMAP-Rule" id="MF_00318"/>
    </source>
</evidence>
<dbReference type="CDD" id="cd03313">
    <property type="entry name" value="enolase"/>
    <property type="match status" value="1"/>
</dbReference>
<dbReference type="SFLD" id="SFLDF00002">
    <property type="entry name" value="enolase"/>
    <property type="match status" value="1"/>
</dbReference>
<proteinExistence type="inferred from homology"/>
<feature type="binding site" evidence="10">
    <location>
        <position position="367"/>
    </location>
    <ligand>
        <name>(2R)-2-phosphoglycerate</name>
        <dbReference type="ChEBI" id="CHEBI:58289"/>
    </ligand>
</feature>
<dbReference type="Pfam" id="PF03952">
    <property type="entry name" value="Enolase_N"/>
    <property type="match status" value="1"/>
</dbReference>
<dbReference type="Gene3D" id="3.30.390.10">
    <property type="entry name" value="Enolase-like, N-terminal domain"/>
    <property type="match status" value="1"/>
</dbReference>
<dbReference type="EMBL" id="JAFLNC010000005">
    <property type="protein sequence ID" value="MBO0334976.1"/>
    <property type="molecule type" value="Genomic_DNA"/>
</dbReference>
<dbReference type="RefSeq" id="WP_207047292.1">
    <property type="nucleotide sequence ID" value="NZ_JAFLNC010000005.1"/>
</dbReference>
<reference evidence="13 14" key="1">
    <citation type="submission" date="2021-03" db="EMBL/GenBank/DDBJ databases">
        <title>Sneathiella sp. CAU 1612 isolated from Kang Won-do.</title>
        <authorList>
            <person name="Kim W."/>
        </authorList>
    </citation>
    <scope>NUCLEOTIDE SEQUENCE [LARGE SCALE GENOMIC DNA]</scope>
    <source>
        <strain evidence="13 14">CAU 1612</strain>
    </source>
</reference>
<protein>
    <recommendedName>
        <fullName evidence="4 10">Enolase</fullName>
        <ecNumber evidence="3 10">4.2.1.11</ecNumber>
    </recommendedName>
    <alternativeName>
        <fullName evidence="10">2-phospho-D-glycerate hydro-lyase</fullName>
    </alternativeName>
    <alternativeName>
        <fullName evidence="10">2-phosphoglycerate dehydratase</fullName>
    </alternativeName>
</protein>
<feature type="domain" description="Enolase C-terminal TIM barrel" evidence="11">
    <location>
        <begin position="139"/>
        <end position="425"/>
    </location>
</feature>
<evidence type="ECO:0000256" key="5">
    <source>
        <dbReference type="ARBA" id="ARBA00022525"/>
    </source>
</evidence>
<evidence type="ECO:0000256" key="4">
    <source>
        <dbReference type="ARBA" id="ARBA00017068"/>
    </source>
</evidence>
<dbReference type="Pfam" id="PF00113">
    <property type="entry name" value="Enolase_C"/>
    <property type="match status" value="1"/>
</dbReference>
<evidence type="ECO:0000256" key="3">
    <source>
        <dbReference type="ARBA" id="ARBA00012058"/>
    </source>
</evidence>
<accession>A0ABS3FA39</accession>
<feature type="binding site" evidence="10">
    <location>
        <position position="242"/>
    </location>
    <ligand>
        <name>Mg(2+)</name>
        <dbReference type="ChEBI" id="CHEBI:18420"/>
    </ligand>
</feature>
<dbReference type="InterPro" id="IPR036849">
    <property type="entry name" value="Enolase-like_C_sf"/>
</dbReference>
<comment type="catalytic activity">
    <reaction evidence="10">
        <text>(2R)-2-phosphoglycerate = phosphoenolpyruvate + H2O</text>
        <dbReference type="Rhea" id="RHEA:10164"/>
        <dbReference type="ChEBI" id="CHEBI:15377"/>
        <dbReference type="ChEBI" id="CHEBI:58289"/>
        <dbReference type="ChEBI" id="CHEBI:58702"/>
        <dbReference type="EC" id="4.2.1.11"/>
    </reaction>
</comment>
<dbReference type="InterPro" id="IPR020810">
    <property type="entry name" value="Enolase_C"/>
</dbReference>
<dbReference type="SUPFAM" id="SSF54826">
    <property type="entry name" value="Enolase N-terminal domain-like"/>
    <property type="match status" value="1"/>
</dbReference>
<dbReference type="Proteomes" id="UP000664761">
    <property type="component" value="Unassembled WGS sequence"/>
</dbReference>
<keyword evidence="5 10" id="KW-0964">Secreted</keyword>
<evidence type="ECO:0000313" key="14">
    <source>
        <dbReference type="Proteomes" id="UP000664761"/>
    </source>
</evidence>
<evidence type="ECO:0000313" key="13">
    <source>
        <dbReference type="EMBL" id="MBO0334976.1"/>
    </source>
</evidence>
<gene>
    <name evidence="10 13" type="primary">eno</name>
    <name evidence="13" type="ORF">J0X12_15225</name>
</gene>
<evidence type="ECO:0000256" key="8">
    <source>
        <dbReference type="ARBA" id="ARBA00023239"/>
    </source>
</evidence>
<name>A0ABS3FA39_9PROT</name>
<evidence type="ECO:0000256" key="9">
    <source>
        <dbReference type="ARBA" id="ARBA00045763"/>
    </source>
</evidence>
<dbReference type="PROSITE" id="PS00164">
    <property type="entry name" value="ENOLASE"/>
    <property type="match status" value="1"/>
</dbReference>
<feature type="binding site" evidence="10">
    <location>
        <position position="337"/>
    </location>
    <ligand>
        <name>(2R)-2-phosphoglycerate</name>
        <dbReference type="ChEBI" id="CHEBI:58289"/>
    </ligand>
</feature>
<dbReference type="EC" id="4.2.1.11" evidence="3 10"/>
<organism evidence="13 14">
    <name type="scientific">Sneathiella sedimenti</name>
    <dbReference type="NCBI Taxonomy" id="2816034"/>
    <lineage>
        <taxon>Bacteria</taxon>
        <taxon>Pseudomonadati</taxon>
        <taxon>Pseudomonadota</taxon>
        <taxon>Alphaproteobacteria</taxon>
        <taxon>Sneathiellales</taxon>
        <taxon>Sneathiellaceae</taxon>
        <taxon>Sneathiella</taxon>
    </lineage>
</organism>
<feature type="binding site" evidence="10">
    <location>
        <position position="388"/>
    </location>
    <ligand>
        <name>(2R)-2-phosphoglycerate</name>
        <dbReference type="ChEBI" id="CHEBI:58289"/>
    </ligand>
</feature>
<keyword evidence="10" id="KW-0479">Metal-binding</keyword>
<dbReference type="GO" id="GO:0004634">
    <property type="term" value="F:phosphopyruvate hydratase activity"/>
    <property type="evidence" value="ECO:0007669"/>
    <property type="project" value="UniProtKB-EC"/>
</dbReference>
<feature type="active site" description="Proton acceptor" evidence="10">
    <location>
        <position position="337"/>
    </location>
</feature>
<dbReference type="SMART" id="SM01192">
    <property type="entry name" value="Enolase_C"/>
    <property type="match status" value="1"/>
</dbReference>
<comment type="function">
    <text evidence="9 10">Catalyzes the reversible conversion of 2-phosphoglycerate (2-PG) into phosphoenolpyruvate (PEP). It is essential for the degradation of carbohydrates via glycolysis.</text>
</comment>
<keyword evidence="14" id="KW-1185">Reference proteome</keyword>
<comment type="similarity">
    <text evidence="2 10">Belongs to the enolase family.</text>
</comment>
<dbReference type="PANTHER" id="PTHR11902">
    <property type="entry name" value="ENOLASE"/>
    <property type="match status" value="1"/>
</dbReference>
<dbReference type="SUPFAM" id="SSF51604">
    <property type="entry name" value="Enolase C-terminal domain-like"/>
    <property type="match status" value="1"/>
</dbReference>
<feature type="binding site" evidence="10">
    <location>
        <position position="366"/>
    </location>
    <ligand>
        <name>(2R)-2-phosphoglycerate</name>
        <dbReference type="ChEBI" id="CHEBI:58289"/>
    </ligand>
</feature>
<evidence type="ECO:0000256" key="2">
    <source>
        <dbReference type="ARBA" id="ARBA00009604"/>
    </source>
</evidence>
<dbReference type="NCBIfam" id="TIGR01060">
    <property type="entry name" value="eno"/>
    <property type="match status" value="1"/>
</dbReference>
<keyword evidence="7 10" id="KW-0324">Glycolysis</keyword>
<dbReference type="InterPro" id="IPR020811">
    <property type="entry name" value="Enolase_N"/>
</dbReference>
<dbReference type="PANTHER" id="PTHR11902:SF1">
    <property type="entry name" value="ENOLASE"/>
    <property type="match status" value="1"/>
</dbReference>
<evidence type="ECO:0000259" key="11">
    <source>
        <dbReference type="SMART" id="SM01192"/>
    </source>
</evidence>
<keyword evidence="10" id="KW-0963">Cytoplasm</keyword>
<comment type="subcellular location">
    <subcellularLocation>
        <location evidence="10">Cytoplasm</location>
    </subcellularLocation>
    <subcellularLocation>
        <location evidence="10">Secreted</location>
    </subcellularLocation>
    <subcellularLocation>
        <location evidence="10">Cell surface</location>
    </subcellularLocation>
    <text evidence="10">Fractions of enolase are present in both the cytoplasm and on the cell surface.</text>
</comment>
<dbReference type="PIRSF" id="PIRSF001400">
    <property type="entry name" value="Enolase"/>
    <property type="match status" value="1"/>
</dbReference>
<dbReference type="InterPro" id="IPR000941">
    <property type="entry name" value="Enolase"/>
</dbReference>